<organism evidence="21 22">
    <name type="scientific">Neonectria ditissima</name>
    <dbReference type="NCBI Taxonomy" id="78410"/>
    <lineage>
        <taxon>Eukaryota</taxon>
        <taxon>Fungi</taxon>
        <taxon>Dikarya</taxon>
        <taxon>Ascomycota</taxon>
        <taxon>Pezizomycotina</taxon>
        <taxon>Sordariomycetes</taxon>
        <taxon>Hypocreomycetidae</taxon>
        <taxon>Hypocreales</taxon>
        <taxon>Nectriaceae</taxon>
        <taxon>Neonectria</taxon>
    </lineage>
</organism>
<evidence type="ECO:0000256" key="16">
    <source>
        <dbReference type="ARBA" id="ARBA00068515"/>
    </source>
</evidence>
<dbReference type="PROSITE" id="PS00191">
    <property type="entry name" value="CYTOCHROME_B5_1"/>
    <property type="match status" value="1"/>
</dbReference>
<dbReference type="GO" id="GO:0005758">
    <property type="term" value="C:mitochondrial intermembrane space"/>
    <property type="evidence" value="ECO:0007669"/>
    <property type="project" value="UniProtKB-SubCell"/>
</dbReference>
<evidence type="ECO:0000256" key="15">
    <source>
        <dbReference type="ARBA" id="ARBA00066458"/>
    </source>
</evidence>
<dbReference type="FunFam" id="3.20.20.70:FF:000062">
    <property type="entry name" value="Cytochrome b2, mitochondrial, putative"/>
    <property type="match status" value="1"/>
</dbReference>
<dbReference type="GO" id="GO:0004460">
    <property type="term" value="F:L-lactate dehydrogenase (cytochrome) activity"/>
    <property type="evidence" value="ECO:0007669"/>
    <property type="project" value="UniProtKB-EC"/>
</dbReference>
<evidence type="ECO:0000259" key="20">
    <source>
        <dbReference type="PROSITE" id="PS51349"/>
    </source>
</evidence>
<evidence type="ECO:0000256" key="10">
    <source>
        <dbReference type="ARBA" id="ARBA00023004"/>
    </source>
</evidence>
<evidence type="ECO:0000256" key="12">
    <source>
        <dbReference type="ARBA" id="ARBA00052399"/>
    </source>
</evidence>
<dbReference type="EC" id="1.1.2.3" evidence="15"/>
<dbReference type="Gene3D" id="3.10.120.10">
    <property type="entry name" value="Cytochrome b5-like heme/steroid binding domain"/>
    <property type="match status" value="1"/>
</dbReference>
<evidence type="ECO:0000256" key="6">
    <source>
        <dbReference type="ARBA" id="ARBA00022630"/>
    </source>
</evidence>
<evidence type="ECO:0000256" key="18">
    <source>
        <dbReference type="SAM" id="MobiDB-lite"/>
    </source>
</evidence>
<comment type="subcellular location">
    <subcellularLocation>
        <location evidence="3">Mitochondrion intermembrane space</location>
    </subcellularLocation>
</comment>
<dbReference type="AlphaFoldDB" id="A0A0P7BDI7"/>
<comment type="cofactor">
    <cofactor evidence="1">
        <name>FMN</name>
        <dbReference type="ChEBI" id="CHEBI:58210"/>
    </cofactor>
</comment>
<dbReference type="PANTHER" id="PTHR10578:SF148">
    <property type="entry name" value="L-LACTATE DEHYDROGENASE (CYTOCHROME)"/>
    <property type="match status" value="1"/>
</dbReference>
<dbReference type="GO" id="GO:0046872">
    <property type="term" value="F:metal ion binding"/>
    <property type="evidence" value="ECO:0007669"/>
    <property type="project" value="UniProtKB-UniRule"/>
</dbReference>
<keyword evidence="9" id="KW-0560">Oxidoreductase</keyword>
<comment type="cofactor">
    <cofactor evidence="2">
        <name>heme b</name>
        <dbReference type="ChEBI" id="CHEBI:60344"/>
    </cofactor>
</comment>
<dbReference type="FunFam" id="3.10.120.10:FF:000012">
    <property type="entry name" value="Mitochondrial cytochrome b2, putative"/>
    <property type="match status" value="1"/>
</dbReference>
<dbReference type="STRING" id="78410.A0A0P7BDI7"/>
<evidence type="ECO:0000256" key="4">
    <source>
        <dbReference type="ARBA" id="ARBA00011881"/>
    </source>
</evidence>
<keyword evidence="6" id="KW-0285">Flavoprotein</keyword>
<dbReference type="InterPro" id="IPR037458">
    <property type="entry name" value="L-MDH/L-LDH_FMN-bd"/>
</dbReference>
<dbReference type="InterPro" id="IPR008259">
    <property type="entry name" value="FMN_hydac_DH_AS"/>
</dbReference>
<keyword evidence="11" id="KW-0496">Mitochondrion</keyword>
<sequence length="493" mass="54719">MVLLGTEVAEHNNAKSCWVIVHGKAYDVTEFLPEHPGGQKIILRYAGKDATEEYDPIHPPDTLDKYLDASKHMGPVDMGTVEQEIKEEDPDEVERQEAIAQKPLLSQCYNLLDFEAVARRVMKKGAWGYYSSAADDEITLRENHGAFHRIWFRPKILVDVEHIDISTTMLGAKTSIPVYVTATALGKLGHPEGEVVLTRASATHDVIQMIPTLASCSFDEIIDAKSGDQIQWLQLYVNKDREITKKIVQHAEKRGCKGLFITVDAPQLGRREKDMRSKFTDPGSKVQEGEETDNSQGAARAISTFIDPALCWADIPWFQSITSMPIIIKGVQRVEDVLLAVEHGCQGVVLSNHGGRQLEFARSAVEVLAETMPVLRERGLQDKIEVYIDGGIRRGTDVLKALCLGARGVGIGRPLLYAMSAYGQPGVERAMQLLKDELEMNMRLIGCSKIEDLHPGLLDTRSLFNHSAYHADNLSSTVYDPLAVPSQRPKAKL</sequence>
<evidence type="ECO:0000256" key="13">
    <source>
        <dbReference type="ARBA" id="ARBA00061137"/>
    </source>
</evidence>
<name>A0A0P7BDI7_9HYPO</name>
<dbReference type="PROSITE" id="PS51349">
    <property type="entry name" value="FMN_HYDROXY_ACID_DH_2"/>
    <property type="match status" value="1"/>
</dbReference>
<keyword evidence="22" id="KW-1185">Reference proteome</keyword>
<evidence type="ECO:0000259" key="19">
    <source>
        <dbReference type="PROSITE" id="PS50255"/>
    </source>
</evidence>
<dbReference type="CDD" id="cd02922">
    <property type="entry name" value="FCB2_FMN"/>
    <property type="match status" value="1"/>
</dbReference>
<dbReference type="PRINTS" id="PR00363">
    <property type="entry name" value="CYTOCHROMEB5"/>
</dbReference>
<dbReference type="SMART" id="SM01117">
    <property type="entry name" value="Cyt-b5"/>
    <property type="match status" value="1"/>
</dbReference>
<comment type="similarity">
    <text evidence="13">In the C-terminal section; belongs to the FMN-dependent alpha-hydroxy acid dehydrogenase family.</text>
</comment>
<dbReference type="InterPro" id="IPR036400">
    <property type="entry name" value="Cyt_B5-like_heme/steroid_sf"/>
</dbReference>
<feature type="region of interest" description="Disordered" evidence="18">
    <location>
        <begin position="272"/>
        <end position="297"/>
    </location>
</feature>
<dbReference type="Pfam" id="PF01070">
    <property type="entry name" value="FMN_dh"/>
    <property type="match status" value="1"/>
</dbReference>
<keyword evidence="10 17" id="KW-0408">Iron</keyword>
<comment type="similarity">
    <text evidence="17">Belongs to the cytochrome b5 family.</text>
</comment>
<keyword evidence="5 17" id="KW-0349">Heme</keyword>
<dbReference type="InterPro" id="IPR000262">
    <property type="entry name" value="FMN-dep_DH"/>
</dbReference>
<proteinExistence type="inferred from homology"/>
<dbReference type="OrthoDB" id="1925334at2759"/>
<reference evidence="21 22" key="1">
    <citation type="submission" date="2015-09" db="EMBL/GenBank/DDBJ databases">
        <title>Draft genome of a European isolate of the apple canker pathogen Neonectria ditissima.</title>
        <authorList>
            <person name="Gomez-Cortecero A."/>
            <person name="Harrison R.J."/>
            <person name="Armitage A.D."/>
        </authorList>
    </citation>
    <scope>NUCLEOTIDE SEQUENCE [LARGE SCALE GENOMIC DNA]</scope>
    <source>
        <strain evidence="21 22">R09/05</strain>
    </source>
</reference>
<dbReference type="InterPro" id="IPR001199">
    <property type="entry name" value="Cyt_B5-like_heme/steroid-bd"/>
</dbReference>
<evidence type="ECO:0000256" key="7">
    <source>
        <dbReference type="ARBA" id="ARBA00022643"/>
    </source>
</evidence>
<evidence type="ECO:0000256" key="2">
    <source>
        <dbReference type="ARBA" id="ARBA00001970"/>
    </source>
</evidence>
<comment type="caution">
    <text evidence="21">The sequence shown here is derived from an EMBL/GenBank/DDBJ whole genome shotgun (WGS) entry which is preliminary data.</text>
</comment>
<feature type="domain" description="FMN hydroxy acid dehydrogenase" evidence="20">
    <location>
        <begin position="103"/>
        <end position="463"/>
    </location>
</feature>
<dbReference type="EMBL" id="LKCW01000030">
    <property type="protein sequence ID" value="KPM43635.1"/>
    <property type="molecule type" value="Genomic_DNA"/>
</dbReference>
<dbReference type="PANTHER" id="PTHR10578">
    <property type="entry name" value="S -2-HYDROXY-ACID OXIDASE-RELATED"/>
    <property type="match status" value="1"/>
</dbReference>
<evidence type="ECO:0000256" key="3">
    <source>
        <dbReference type="ARBA" id="ARBA00004569"/>
    </source>
</evidence>
<dbReference type="Pfam" id="PF00173">
    <property type="entry name" value="Cyt-b5"/>
    <property type="match status" value="1"/>
</dbReference>
<accession>A0A0P7BDI7</accession>
<dbReference type="PROSITE" id="PS00557">
    <property type="entry name" value="FMN_HYDROXY_ACID_DH_1"/>
    <property type="match status" value="1"/>
</dbReference>
<dbReference type="PROSITE" id="PS50255">
    <property type="entry name" value="CYTOCHROME_B5_2"/>
    <property type="match status" value="1"/>
</dbReference>
<evidence type="ECO:0000256" key="8">
    <source>
        <dbReference type="ARBA" id="ARBA00022723"/>
    </source>
</evidence>
<evidence type="ECO:0000313" key="21">
    <source>
        <dbReference type="EMBL" id="KPM43635.1"/>
    </source>
</evidence>
<dbReference type="InterPro" id="IPR013785">
    <property type="entry name" value="Aldolase_TIM"/>
</dbReference>
<feature type="domain" description="Cytochrome b5 heme-binding" evidence="19">
    <location>
        <begin position="1"/>
        <end position="77"/>
    </location>
</feature>
<dbReference type="GO" id="GO:0020037">
    <property type="term" value="F:heme binding"/>
    <property type="evidence" value="ECO:0007669"/>
    <property type="project" value="UniProtKB-UniRule"/>
</dbReference>
<comment type="subunit">
    <text evidence="4">Homotetramer.</text>
</comment>
<dbReference type="InterPro" id="IPR037396">
    <property type="entry name" value="FMN_HAD"/>
</dbReference>
<protein>
    <recommendedName>
        <fullName evidence="16">L-lactate dehydrogenase (cytochrome)</fullName>
        <ecNumber evidence="15">1.1.2.3</ecNumber>
    </recommendedName>
</protein>
<evidence type="ECO:0000256" key="11">
    <source>
        <dbReference type="ARBA" id="ARBA00023128"/>
    </source>
</evidence>
<evidence type="ECO:0000256" key="17">
    <source>
        <dbReference type="RuleBase" id="RU362121"/>
    </source>
</evidence>
<gene>
    <name evidence="21" type="ORF">AK830_g2935</name>
</gene>
<keyword evidence="7" id="KW-0288">FMN</keyword>
<keyword evidence="8 17" id="KW-0479">Metal-binding</keyword>
<evidence type="ECO:0000313" key="22">
    <source>
        <dbReference type="Proteomes" id="UP000050424"/>
    </source>
</evidence>
<dbReference type="SUPFAM" id="SSF51395">
    <property type="entry name" value="FMN-linked oxidoreductases"/>
    <property type="match status" value="1"/>
</dbReference>
<evidence type="ECO:0000256" key="5">
    <source>
        <dbReference type="ARBA" id="ARBA00022617"/>
    </source>
</evidence>
<dbReference type="InterPro" id="IPR018506">
    <property type="entry name" value="Cyt_B5_heme-BS"/>
</dbReference>
<dbReference type="Gene3D" id="3.20.20.70">
    <property type="entry name" value="Aldolase class I"/>
    <property type="match status" value="1"/>
</dbReference>
<evidence type="ECO:0000256" key="1">
    <source>
        <dbReference type="ARBA" id="ARBA00001917"/>
    </source>
</evidence>
<comment type="catalytic activity">
    <reaction evidence="12">
        <text>(S)-lactate + 2 Fe(III)-[cytochrome c] = 2 Fe(II)-[cytochrome c] + pyruvate + 2 H(+)</text>
        <dbReference type="Rhea" id="RHEA:19909"/>
        <dbReference type="Rhea" id="RHEA-COMP:10350"/>
        <dbReference type="Rhea" id="RHEA-COMP:14399"/>
        <dbReference type="ChEBI" id="CHEBI:15361"/>
        <dbReference type="ChEBI" id="CHEBI:15378"/>
        <dbReference type="ChEBI" id="CHEBI:16651"/>
        <dbReference type="ChEBI" id="CHEBI:29033"/>
        <dbReference type="ChEBI" id="CHEBI:29034"/>
        <dbReference type="EC" id="1.1.2.3"/>
    </reaction>
    <physiologicalReaction direction="left-to-right" evidence="12">
        <dbReference type="Rhea" id="RHEA:19910"/>
    </physiologicalReaction>
</comment>
<dbReference type="SUPFAM" id="SSF55856">
    <property type="entry name" value="Cytochrome b5-like heme/steroid binding domain"/>
    <property type="match status" value="1"/>
</dbReference>
<evidence type="ECO:0000256" key="9">
    <source>
        <dbReference type="ARBA" id="ARBA00023002"/>
    </source>
</evidence>
<comment type="similarity">
    <text evidence="14">In the N-terminal section; belongs to the cytochrome b5 family.</text>
</comment>
<dbReference type="GO" id="GO:0006089">
    <property type="term" value="P:lactate metabolic process"/>
    <property type="evidence" value="ECO:0007669"/>
    <property type="project" value="TreeGrafter"/>
</dbReference>
<dbReference type="Proteomes" id="UP000050424">
    <property type="component" value="Unassembled WGS sequence"/>
</dbReference>
<evidence type="ECO:0000256" key="14">
    <source>
        <dbReference type="ARBA" id="ARBA00061589"/>
    </source>
</evidence>